<dbReference type="InterPro" id="IPR003500">
    <property type="entry name" value="RpiB_LacA_LacB"/>
</dbReference>
<comment type="similarity">
    <text evidence="1">Belongs to the LacAB/RpiB family.</text>
</comment>
<evidence type="ECO:0000256" key="2">
    <source>
        <dbReference type="ARBA" id="ARBA00023235"/>
    </source>
</evidence>
<evidence type="ECO:0000313" key="3">
    <source>
        <dbReference type="EMBL" id="ONH50693.1"/>
    </source>
</evidence>
<dbReference type="PIRSF" id="PIRSF005384">
    <property type="entry name" value="RpiB_LacA_B"/>
    <property type="match status" value="1"/>
</dbReference>
<dbReference type="AlphaFoldDB" id="A0A1V2JZ09"/>
<dbReference type="GO" id="GO:0005975">
    <property type="term" value="P:carbohydrate metabolic process"/>
    <property type="evidence" value="ECO:0007669"/>
    <property type="project" value="InterPro"/>
</dbReference>
<protein>
    <submittedName>
        <fullName evidence="3">Ribose 5-phosphate isomerase B</fullName>
    </submittedName>
</protein>
<dbReference type="Pfam" id="PF02502">
    <property type="entry name" value="LacAB_rpiB"/>
    <property type="match status" value="1"/>
</dbReference>
<organism evidence="3 4">
    <name type="scientific">Pseudomonas cedrina subsp. cedrina</name>
    <dbReference type="NCBI Taxonomy" id="76762"/>
    <lineage>
        <taxon>Bacteria</taxon>
        <taxon>Pseudomonadati</taxon>
        <taxon>Pseudomonadota</taxon>
        <taxon>Gammaproteobacteria</taxon>
        <taxon>Pseudomonadales</taxon>
        <taxon>Pseudomonadaceae</taxon>
        <taxon>Pseudomonas</taxon>
    </lineage>
</organism>
<dbReference type="OrthoDB" id="1778624at2"/>
<name>A0A1V2JZ09_PSECE</name>
<reference evidence="3 4" key="1">
    <citation type="submission" date="2016-10" db="EMBL/GenBank/DDBJ databases">
        <title>Pseudomonas lactis sp. nov. and Pseudomonas paralactis sp. nov., isolated from bovine raw milk.</title>
        <authorList>
            <person name="Von Neubeck M."/>
            <person name="Huptas C."/>
            <person name="Glueck C."/>
            <person name="Krewinkel M."/>
            <person name="Stoeckel M."/>
            <person name="Stressler T."/>
            <person name="Fischer L."/>
            <person name="Hinrichs J."/>
            <person name="Scherer S."/>
            <person name="Wenning M."/>
        </authorList>
    </citation>
    <scope>NUCLEOTIDE SEQUENCE [LARGE SCALE GENOMIC DNA]</scope>
    <source>
        <strain evidence="3 4">DSM 17516</strain>
    </source>
</reference>
<accession>A0A1V2JZ09</accession>
<dbReference type="InterPro" id="IPR036569">
    <property type="entry name" value="RpiB_LacA_LacB_sf"/>
</dbReference>
<dbReference type="PANTHER" id="PTHR43732">
    <property type="entry name" value="RIBOSE 5-PHOSPHATE ISOMERASE-RELATED"/>
    <property type="match status" value="1"/>
</dbReference>
<dbReference type="Proteomes" id="UP000189295">
    <property type="component" value="Unassembled WGS sequence"/>
</dbReference>
<dbReference type="InterPro" id="IPR051812">
    <property type="entry name" value="SPI_LacAB/RpiB"/>
</dbReference>
<dbReference type="GO" id="GO:0016861">
    <property type="term" value="F:intramolecular oxidoreductase activity, interconverting aldoses and ketoses"/>
    <property type="evidence" value="ECO:0007669"/>
    <property type="project" value="UniProtKB-ARBA"/>
</dbReference>
<dbReference type="PANTHER" id="PTHR43732:SF1">
    <property type="entry name" value="RIBOSE 5-PHOSPHATE ISOMERASE"/>
    <property type="match status" value="1"/>
</dbReference>
<evidence type="ECO:0000313" key="4">
    <source>
        <dbReference type="Proteomes" id="UP000189295"/>
    </source>
</evidence>
<sequence>MGAHTRFSVAVGCDEAGFELKELLKRYIETLGYAVQDFGCHSLSPVLYPDIAVAVATAVEAGEQRLGVLICGTGIGMAISANKINGVRAAQAHDTYSAERARKSNDAQILSIGARVIGTELAKSIVKVFLASEFEAERSGAKVERITALEQADRALPRGKEGA</sequence>
<dbReference type="NCBIfam" id="NF004051">
    <property type="entry name" value="PRK05571.1"/>
    <property type="match status" value="1"/>
</dbReference>
<dbReference type="RefSeq" id="WP_076954375.1">
    <property type="nucleotide sequence ID" value="NZ_MNPW01000014.1"/>
</dbReference>
<gene>
    <name evidence="3" type="ORF">BLL36_24955</name>
</gene>
<dbReference type="EMBL" id="MNPW01000014">
    <property type="protein sequence ID" value="ONH50693.1"/>
    <property type="molecule type" value="Genomic_DNA"/>
</dbReference>
<evidence type="ECO:0000256" key="1">
    <source>
        <dbReference type="ARBA" id="ARBA00008754"/>
    </source>
</evidence>
<dbReference type="SUPFAM" id="SSF89623">
    <property type="entry name" value="Ribose/Galactose isomerase RpiB/AlsB"/>
    <property type="match status" value="1"/>
</dbReference>
<keyword evidence="2 3" id="KW-0413">Isomerase</keyword>
<dbReference type="NCBIfam" id="TIGR01120">
    <property type="entry name" value="rpiB"/>
    <property type="match status" value="1"/>
</dbReference>
<comment type="caution">
    <text evidence="3">The sequence shown here is derived from an EMBL/GenBank/DDBJ whole genome shotgun (WGS) entry which is preliminary data.</text>
</comment>
<dbReference type="InterPro" id="IPR004785">
    <property type="entry name" value="RpiB"/>
</dbReference>
<dbReference type="NCBIfam" id="TIGR00689">
    <property type="entry name" value="rpiB_lacA_lacB"/>
    <property type="match status" value="1"/>
</dbReference>
<proteinExistence type="inferred from homology"/>
<dbReference type="Gene3D" id="3.40.1400.10">
    <property type="entry name" value="Sugar-phosphate isomerase, RpiB/LacA/LacB"/>
    <property type="match status" value="1"/>
</dbReference>